<evidence type="ECO:0000313" key="1">
    <source>
        <dbReference type="EMBL" id="PBK65356.1"/>
    </source>
</evidence>
<dbReference type="Proteomes" id="UP000218334">
    <property type="component" value="Unassembled WGS sequence"/>
</dbReference>
<evidence type="ECO:0000313" key="2">
    <source>
        <dbReference type="Proteomes" id="UP000218334"/>
    </source>
</evidence>
<protein>
    <submittedName>
        <fullName evidence="1">Uncharacterized protein</fullName>
    </submittedName>
</protein>
<dbReference type="EMBL" id="KZ293446">
    <property type="protein sequence ID" value="PBK65356.1"/>
    <property type="molecule type" value="Genomic_DNA"/>
</dbReference>
<name>A0A2H3BQJ6_9AGAR</name>
<sequence>MKDARCITNRLCRVQLLTFQRITFSSAVGPHVFMLMQLGLPERADDETINTWSPCRRQAALPLLLRSCKNSPSRIILTSIPQTAEFSYSHSTAHYTVFDPSSCGSLPRSSLRTLSLSDETANLFPSACKMSRSNSCDGYSAALRSLAHI</sequence>
<dbReference type="AlphaFoldDB" id="A0A2H3BQJ6"/>
<reference evidence="2" key="1">
    <citation type="journal article" date="2017" name="Nat. Ecol. Evol.">
        <title>Genome expansion and lineage-specific genetic innovations in the forest pathogenic fungi Armillaria.</title>
        <authorList>
            <person name="Sipos G."/>
            <person name="Prasanna A.N."/>
            <person name="Walter M.C."/>
            <person name="O'Connor E."/>
            <person name="Balint B."/>
            <person name="Krizsan K."/>
            <person name="Kiss B."/>
            <person name="Hess J."/>
            <person name="Varga T."/>
            <person name="Slot J."/>
            <person name="Riley R."/>
            <person name="Boka B."/>
            <person name="Rigling D."/>
            <person name="Barry K."/>
            <person name="Lee J."/>
            <person name="Mihaltcheva S."/>
            <person name="LaButti K."/>
            <person name="Lipzen A."/>
            <person name="Waldron R."/>
            <person name="Moloney N.M."/>
            <person name="Sperisen C."/>
            <person name="Kredics L."/>
            <person name="Vagvoelgyi C."/>
            <person name="Patrignani A."/>
            <person name="Fitzpatrick D."/>
            <person name="Nagy I."/>
            <person name="Doyle S."/>
            <person name="Anderson J.B."/>
            <person name="Grigoriev I.V."/>
            <person name="Gueldener U."/>
            <person name="Muensterkoetter M."/>
            <person name="Nagy L.G."/>
        </authorList>
    </citation>
    <scope>NUCLEOTIDE SEQUENCE [LARGE SCALE GENOMIC DNA]</scope>
    <source>
        <strain evidence="2">28-4</strain>
    </source>
</reference>
<accession>A0A2H3BQJ6</accession>
<keyword evidence="2" id="KW-1185">Reference proteome</keyword>
<proteinExistence type="predicted"/>
<gene>
    <name evidence="1" type="ORF">ARMSODRAFT_442050</name>
</gene>
<organism evidence="1 2">
    <name type="scientific">Armillaria solidipes</name>
    <dbReference type="NCBI Taxonomy" id="1076256"/>
    <lineage>
        <taxon>Eukaryota</taxon>
        <taxon>Fungi</taxon>
        <taxon>Dikarya</taxon>
        <taxon>Basidiomycota</taxon>
        <taxon>Agaricomycotina</taxon>
        <taxon>Agaricomycetes</taxon>
        <taxon>Agaricomycetidae</taxon>
        <taxon>Agaricales</taxon>
        <taxon>Marasmiineae</taxon>
        <taxon>Physalacriaceae</taxon>
        <taxon>Armillaria</taxon>
    </lineage>
</organism>